<protein>
    <submittedName>
        <fullName evidence="2">Nucleosome assembly protein</fullName>
    </submittedName>
</protein>
<dbReference type="Proteomes" id="UP000887579">
    <property type="component" value="Unplaced"/>
</dbReference>
<organism evidence="1 2">
    <name type="scientific">Panagrolaimus sp. ES5</name>
    <dbReference type="NCBI Taxonomy" id="591445"/>
    <lineage>
        <taxon>Eukaryota</taxon>
        <taxon>Metazoa</taxon>
        <taxon>Ecdysozoa</taxon>
        <taxon>Nematoda</taxon>
        <taxon>Chromadorea</taxon>
        <taxon>Rhabditida</taxon>
        <taxon>Tylenchina</taxon>
        <taxon>Panagrolaimomorpha</taxon>
        <taxon>Panagrolaimoidea</taxon>
        <taxon>Panagrolaimidae</taxon>
        <taxon>Panagrolaimus</taxon>
    </lineage>
</organism>
<evidence type="ECO:0000313" key="1">
    <source>
        <dbReference type="Proteomes" id="UP000887579"/>
    </source>
</evidence>
<accession>A0AC34G3K2</accession>
<reference evidence="2" key="1">
    <citation type="submission" date="2022-11" db="UniProtKB">
        <authorList>
            <consortium name="WormBaseParasite"/>
        </authorList>
    </citation>
    <scope>IDENTIFICATION</scope>
</reference>
<sequence length="159" mass="18494">MIEDEDAEILKHLKNIESEVTVDPMGFILRYHFEQNEYFENSVLEQKVIYKLVPSDIQTFDAPAVEKLESTPIQWKAGKNPRGDEKKHPHSFFSIFDDKKDDEDELEEIFDLASVIREQIVPHATLYFTGELHDEDIDFGDSDSDNSSESEHEVMEIED</sequence>
<dbReference type="WBParaSite" id="ES5_v2.g24326.t1">
    <property type="protein sequence ID" value="ES5_v2.g24326.t1"/>
    <property type="gene ID" value="ES5_v2.g24326"/>
</dbReference>
<name>A0AC34G3K2_9BILA</name>
<proteinExistence type="predicted"/>
<evidence type="ECO:0000313" key="2">
    <source>
        <dbReference type="WBParaSite" id="ES5_v2.g24326.t1"/>
    </source>
</evidence>